<dbReference type="InterPro" id="IPR050297">
    <property type="entry name" value="LipidA_mod_glycosyltrf_83"/>
</dbReference>
<protein>
    <recommendedName>
        <fullName evidence="10">Glycosyltransferase RgtA/B/C/D-like domain-containing protein</fullName>
    </recommendedName>
</protein>
<feature type="transmembrane region" description="Helical" evidence="8">
    <location>
        <begin position="218"/>
        <end position="236"/>
    </location>
</feature>
<evidence type="ECO:0000256" key="6">
    <source>
        <dbReference type="ARBA" id="ARBA00022989"/>
    </source>
</evidence>
<comment type="subcellular location">
    <subcellularLocation>
        <location evidence="1">Cell membrane</location>
        <topology evidence="1">Multi-pass membrane protein</topology>
    </subcellularLocation>
</comment>
<gene>
    <name evidence="9" type="ORF">ENO08_06865</name>
</gene>
<evidence type="ECO:0000256" key="5">
    <source>
        <dbReference type="ARBA" id="ARBA00022692"/>
    </source>
</evidence>
<dbReference type="GO" id="GO:0016763">
    <property type="term" value="F:pentosyltransferase activity"/>
    <property type="evidence" value="ECO:0007669"/>
    <property type="project" value="TreeGrafter"/>
</dbReference>
<feature type="transmembrane region" description="Helical" evidence="8">
    <location>
        <begin position="26"/>
        <end position="46"/>
    </location>
</feature>
<accession>A0A7V2F483</accession>
<comment type="caution">
    <text evidence="9">The sequence shown here is derived from an EMBL/GenBank/DDBJ whole genome shotgun (WGS) entry which is preliminary data.</text>
</comment>
<feature type="transmembrane region" description="Helical" evidence="8">
    <location>
        <begin position="349"/>
        <end position="367"/>
    </location>
</feature>
<feature type="transmembrane region" description="Helical" evidence="8">
    <location>
        <begin position="266"/>
        <end position="283"/>
    </location>
</feature>
<evidence type="ECO:0000256" key="1">
    <source>
        <dbReference type="ARBA" id="ARBA00004651"/>
    </source>
</evidence>
<keyword evidence="7 8" id="KW-0472">Membrane</keyword>
<feature type="transmembrane region" description="Helical" evidence="8">
    <location>
        <begin position="98"/>
        <end position="119"/>
    </location>
</feature>
<dbReference type="AlphaFoldDB" id="A0A7V2F483"/>
<feature type="transmembrane region" description="Helical" evidence="8">
    <location>
        <begin position="178"/>
        <end position="211"/>
    </location>
</feature>
<evidence type="ECO:0000256" key="3">
    <source>
        <dbReference type="ARBA" id="ARBA00022676"/>
    </source>
</evidence>
<evidence type="ECO:0000313" key="9">
    <source>
        <dbReference type="EMBL" id="HER44164.1"/>
    </source>
</evidence>
<name>A0A7V2F483_UNCEI</name>
<keyword evidence="2" id="KW-1003">Cell membrane</keyword>
<evidence type="ECO:0008006" key="10">
    <source>
        <dbReference type="Google" id="ProtNLM"/>
    </source>
</evidence>
<feature type="transmembrane region" description="Helical" evidence="8">
    <location>
        <begin position="319"/>
        <end position="337"/>
    </location>
</feature>
<proteinExistence type="predicted"/>
<dbReference type="GO" id="GO:0009103">
    <property type="term" value="P:lipopolysaccharide biosynthetic process"/>
    <property type="evidence" value="ECO:0007669"/>
    <property type="project" value="UniProtKB-ARBA"/>
</dbReference>
<sequence>MNDMMKRYTYGKAGAETAGLEKHPGYLTLLLFAILLYGVVLSVLTLDYNSVFIDEAFHITMGRQLLAGLPCPGCASHTGSVTTWPLLAAFGDAWGGLYGARAVAIALGLLTTIAVYLTARMMLGNVHALVAAAIFQFSGQSLYLMKMATYDMLAAFLLALSFLAIVASERVESRGYEAAALVAGSILLFLAAVTKYIVPVFVPVLLLYVLVRHGLKKTLLFAVLPLAVVSVLYVVYAPYPPNPVTAGQIDAVAETSRLPLGTLTDWTFRWVALAYLLAIFGLFHERHKRTALLFVLLSTPIIILHLVTRTERSVNKNMIYALMFLAPAASLGIDHIAHLFSMRSAHRAARTFFAVAVLVVFWAYGYYNLKWLERQYPDVSPVIEFFDRQGFDGMAVAMNGWDGVIYEYSLGGKYPNAEFNHISSYIRSTNPHPHIDPKVDFIVCEDQYYGKHCPCATEYGESIDEDFMLLEDFVIRHSWGTTDARIYGRK</sequence>
<dbReference type="Proteomes" id="UP000886069">
    <property type="component" value="Unassembled WGS sequence"/>
</dbReference>
<dbReference type="EMBL" id="DSEC01000489">
    <property type="protein sequence ID" value="HER44164.1"/>
    <property type="molecule type" value="Genomic_DNA"/>
</dbReference>
<dbReference type="PANTHER" id="PTHR33908">
    <property type="entry name" value="MANNOSYLTRANSFERASE YKCB-RELATED"/>
    <property type="match status" value="1"/>
</dbReference>
<keyword evidence="5 8" id="KW-0812">Transmembrane</keyword>
<dbReference type="PANTHER" id="PTHR33908:SF11">
    <property type="entry name" value="MEMBRANE PROTEIN"/>
    <property type="match status" value="1"/>
</dbReference>
<keyword evidence="4" id="KW-0808">Transferase</keyword>
<dbReference type="GO" id="GO:0005886">
    <property type="term" value="C:plasma membrane"/>
    <property type="evidence" value="ECO:0007669"/>
    <property type="project" value="UniProtKB-SubCell"/>
</dbReference>
<evidence type="ECO:0000256" key="4">
    <source>
        <dbReference type="ARBA" id="ARBA00022679"/>
    </source>
</evidence>
<evidence type="ECO:0000256" key="2">
    <source>
        <dbReference type="ARBA" id="ARBA00022475"/>
    </source>
</evidence>
<keyword evidence="3" id="KW-0328">Glycosyltransferase</keyword>
<evidence type="ECO:0000256" key="7">
    <source>
        <dbReference type="ARBA" id="ARBA00023136"/>
    </source>
</evidence>
<reference evidence="9" key="1">
    <citation type="journal article" date="2020" name="mSystems">
        <title>Genome- and Community-Level Interaction Insights into Carbon Utilization and Element Cycling Functions of Hydrothermarchaeota in Hydrothermal Sediment.</title>
        <authorList>
            <person name="Zhou Z."/>
            <person name="Liu Y."/>
            <person name="Xu W."/>
            <person name="Pan J."/>
            <person name="Luo Z.H."/>
            <person name="Li M."/>
        </authorList>
    </citation>
    <scope>NUCLEOTIDE SEQUENCE [LARGE SCALE GENOMIC DNA]</scope>
    <source>
        <strain evidence="9">SpSt-1233</strain>
    </source>
</reference>
<evidence type="ECO:0000256" key="8">
    <source>
        <dbReference type="SAM" id="Phobius"/>
    </source>
</evidence>
<keyword evidence="6 8" id="KW-1133">Transmembrane helix</keyword>
<feature type="transmembrane region" description="Helical" evidence="8">
    <location>
        <begin position="148"/>
        <end position="166"/>
    </location>
</feature>
<organism evidence="9">
    <name type="scientific">Eiseniibacteriota bacterium</name>
    <dbReference type="NCBI Taxonomy" id="2212470"/>
    <lineage>
        <taxon>Bacteria</taxon>
        <taxon>Candidatus Eiseniibacteriota</taxon>
    </lineage>
</organism>
<feature type="transmembrane region" description="Helical" evidence="8">
    <location>
        <begin position="290"/>
        <end position="307"/>
    </location>
</feature>